<dbReference type="GO" id="GO:0016779">
    <property type="term" value="F:nucleotidyltransferase activity"/>
    <property type="evidence" value="ECO:0007669"/>
    <property type="project" value="UniProtKB-KW"/>
</dbReference>
<dbReference type="CDD" id="cd04182">
    <property type="entry name" value="GT_2_like_f"/>
    <property type="match status" value="1"/>
</dbReference>
<dbReference type="InterPro" id="IPR029044">
    <property type="entry name" value="Nucleotide-diphossugar_trans"/>
</dbReference>
<reference evidence="2 3" key="1">
    <citation type="submission" date="2016-10" db="EMBL/GenBank/DDBJ databases">
        <authorList>
            <person name="de Groot N.N."/>
        </authorList>
    </citation>
    <scope>NUCLEOTIDE SEQUENCE [LARGE SCALE GENOMIC DNA]</scope>
    <source>
        <strain evidence="2 3">DSM 17794</strain>
    </source>
</reference>
<organism evidence="2 3">
    <name type="scientific">Salegentibacter flavus</name>
    <dbReference type="NCBI Taxonomy" id="287099"/>
    <lineage>
        <taxon>Bacteria</taxon>
        <taxon>Pseudomonadati</taxon>
        <taxon>Bacteroidota</taxon>
        <taxon>Flavobacteriia</taxon>
        <taxon>Flavobacteriales</taxon>
        <taxon>Flavobacteriaceae</taxon>
        <taxon>Salegentibacter</taxon>
    </lineage>
</organism>
<evidence type="ECO:0000313" key="3">
    <source>
        <dbReference type="Proteomes" id="UP000199153"/>
    </source>
</evidence>
<dbReference type="InterPro" id="IPR025877">
    <property type="entry name" value="MobA-like_NTP_Trfase"/>
</dbReference>
<sequence length="202" mass="22700">MKDNAKIGVIILAAGSSSRLGYPKQLVEFKGISLLQHCIDVVESLKLDPKILVLGAKEDEINKKIDPRNFEVVINENWEEGMSTSIRKGISEALKIEKELEQILILLSDQPLVTKDKIEELIEVQLKSKQQGTFSEYAGEPGVPAIFSREIFSDLKKLKGDQGAKKLIYNKDFQFGTVKFENGNFDVDTTADVELLKQMEKE</sequence>
<dbReference type="PANTHER" id="PTHR43777:SF1">
    <property type="entry name" value="MOLYBDENUM COFACTOR CYTIDYLYLTRANSFERASE"/>
    <property type="match status" value="1"/>
</dbReference>
<keyword evidence="3" id="KW-1185">Reference proteome</keyword>
<dbReference type="OrthoDB" id="9779263at2"/>
<name>A0A1I5CB57_9FLAO</name>
<evidence type="ECO:0000313" key="2">
    <source>
        <dbReference type="EMBL" id="SFN84203.1"/>
    </source>
</evidence>
<dbReference type="Pfam" id="PF12804">
    <property type="entry name" value="NTP_transf_3"/>
    <property type="match status" value="1"/>
</dbReference>
<feature type="domain" description="MobA-like NTP transferase" evidence="1">
    <location>
        <begin position="9"/>
        <end position="169"/>
    </location>
</feature>
<dbReference type="AlphaFoldDB" id="A0A1I5CB57"/>
<accession>A0A1I5CB57</accession>
<protein>
    <submittedName>
        <fullName evidence="2">Molybdenum cofactor cytidylyltransferase</fullName>
    </submittedName>
</protein>
<dbReference type="RefSeq" id="WP_093410765.1">
    <property type="nucleotide sequence ID" value="NZ_FOVL01000020.1"/>
</dbReference>
<dbReference type="STRING" id="287099.SAMN05660413_02792"/>
<keyword evidence="2" id="KW-0808">Transferase</keyword>
<dbReference type="EMBL" id="FOVL01000020">
    <property type="protein sequence ID" value="SFN84203.1"/>
    <property type="molecule type" value="Genomic_DNA"/>
</dbReference>
<gene>
    <name evidence="2" type="ORF">SAMN05660413_02792</name>
</gene>
<evidence type="ECO:0000259" key="1">
    <source>
        <dbReference type="Pfam" id="PF12804"/>
    </source>
</evidence>
<dbReference type="SUPFAM" id="SSF53448">
    <property type="entry name" value="Nucleotide-diphospho-sugar transferases"/>
    <property type="match status" value="1"/>
</dbReference>
<dbReference type="Gene3D" id="3.90.550.10">
    <property type="entry name" value="Spore Coat Polysaccharide Biosynthesis Protein SpsA, Chain A"/>
    <property type="match status" value="1"/>
</dbReference>
<keyword evidence="2" id="KW-0548">Nucleotidyltransferase</keyword>
<dbReference type="Proteomes" id="UP000199153">
    <property type="component" value="Unassembled WGS sequence"/>
</dbReference>
<dbReference type="PANTHER" id="PTHR43777">
    <property type="entry name" value="MOLYBDENUM COFACTOR CYTIDYLYLTRANSFERASE"/>
    <property type="match status" value="1"/>
</dbReference>
<proteinExistence type="predicted"/>